<dbReference type="GO" id="GO:0004497">
    <property type="term" value="F:monooxygenase activity"/>
    <property type="evidence" value="ECO:0007669"/>
    <property type="project" value="UniProtKB-KW"/>
</dbReference>
<dbReference type="InterPro" id="IPR050766">
    <property type="entry name" value="Bact_Lucif_Oxidored"/>
</dbReference>
<keyword evidence="4" id="KW-0614">Plasmid</keyword>
<keyword evidence="1" id="KW-0560">Oxidoreductase</keyword>
<dbReference type="GO" id="GO:0016705">
    <property type="term" value="F:oxidoreductase activity, acting on paired donors, with incorporation or reduction of molecular oxygen"/>
    <property type="evidence" value="ECO:0007669"/>
    <property type="project" value="InterPro"/>
</dbReference>
<keyword evidence="2" id="KW-0503">Monooxygenase</keyword>
<reference evidence="4 5" key="1">
    <citation type="submission" date="2022-04" db="EMBL/GenBank/DDBJ databases">
        <title>Diverse halophilic archaea isolated from saline environments.</title>
        <authorList>
            <person name="Cui H.-L."/>
        </authorList>
    </citation>
    <scope>NUCLEOTIDE SEQUENCE [LARGE SCALE GENOMIC DNA]</scope>
    <source>
        <strain evidence="4 5">XZYJT49</strain>
        <plasmid evidence="4 5">unnamed1</plasmid>
    </source>
</reference>
<dbReference type="InterPro" id="IPR011251">
    <property type="entry name" value="Luciferase-like_dom"/>
</dbReference>
<evidence type="ECO:0000256" key="2">
    <source>
        <dbReference type="ARBA" id="ARBA00023033"/>
    </source>
</evidence>
<sequence length="344" mass="38415">MEIGTGLFTCQRRPDDDRSMGEIYDEMLTLGRAIDESGLASAWVSEHHFAEDGYLSATMPTLGALAAETENVELGTCIALAPLYDGVRLAEDAATVDLLADGRLTLGLAIGSNPTEFEEFGVPREERVERMRDTTDLLRAAWSDGPLDYDAEFHDVSPDASVTPKPESEIPVMYGGSAKPAVRRAARVADAWCAPSALSVEGVEKRVEDIRSVREEEGLRDDSSEEGEADDDFRIYVLQHGFVGDSKEAAWEQMKDGYFYIQRRYAEIFSGEEVEELDDERKRELKEQAVFGTPEQVIDQLEEYREALGDDVHFIFRTYHPGIGTDRMVECVERLGEEVVPHFA</sequence>
<evidence type="ECO:0000259" key="3">
    <source>
        <dbReference type="Pfam" id="PF00296"/>
    </source>
</evidence>
<dbReference type="Pfam" id="PF00296">
    <property type="entry name" value="Bac_luciferase"/>
    <property type="match status" value="1"/>
</dbReference>
<protein>
    <submittedName>
        <fullName evidence="4">LLM class flavin-dependent oxidoreductase</fullName>
    </submittedName>
</protein>
<accession>A0A8U0HYX0</accession>
<dbReference type="GO" id="GO:0005829">
    <property type="term" value="C:cytosol"/>
    <property type="evidence" value="ECO:0007669"/>
    <property type="project" value="TreeGrafter"/>
</dbReference>
<dbReference type="PANTHER" id="PTHR30137:SF8">
    <property type="entry name" value="BLR5498 PROTEIN"/>
    <property type="match status" value="1"/>
</dbReference>
<evidence type="ECO:0000313" key="5">
    <source>
        <dbReference type="Proteomes" id="UP000830729"/>
    </source>
</evidence>
<evidence type="ECO:0000313" key="4">
    <source>
        <dbReference type="EMBL" id="UPV76362.1"/>
    </source>
</evidence>
<dbReference type="InterPro" id="IPR036661">
    <property type="entry name" value="Luciferase-like_sf"/>
</dbReference>
<proteinExistence type="predicted"/>
<dbReference type="Gene3D" id="3.20.20.30">
    <property type="entry name" value="Luciferase-like domain"/>
    <property type="match status" value="1"/>
</dbReference>
<geneLocation type="plasmid" evidence="4 5">
    <name>unnamed1</name>
</geneLocation>
<dbReference type="AlphaFoldDB" id="A0A8U0HYX0"/>
<name>A0A8U0HYX0_9EURY</name>
<dbReference type="Proteomes" id="UP000830729">
    <property type="component" value="Plasmid unnamed1"/>
</dbReference>
<dbReference type="KEGG" id="halx:M0R89_19565"/>
<keyword evidence="5" id="KW-1185">Reference proteome</keyword>
<feature type="domain" description="Luciferase-like" evidence="3">
    <location>
        <begin position="6"/>
        <end position="310"/>
    </location>
</feature>
<dbReference type="SUPFAM" id="SSF51679">
    <property type="entry name" value="Bacterial luciferase-like"/>
    <property type="match status" value="1"/>
</dbReference>
<dbReference type="PANTHER" id="PTHR30137">
    <property type="entry name" value="LUCIFERASE-LIKE MONOOXYGENASE"/>
    <property type="match status" value="1"/>
</dbReference>
<evidence type="ECO:0000256" key="1">
    <source>
        <dbReference type="ARBA" id="ARBA00023002"/>
    </source>
</evidence>
<organism evidence="4 5">
    <name type="scientific">Halorussus limi</name>
    <dbReference type="NCBI Taxonomy" id="2938695"/>
    <lineage>
        <taxon>Archaea</taxon>
        <taxon>Methanobacteriati</taxon>
        <taxon>Methanobacteriota</taxon>
        <taxon>Stenosarchaea group</taxon>
        <taxon>Halobacteria</taxon>
        <taxon>Halobacteriales</taxon>
        <taxon>Haladaptataceae</taxon>
        <taxon>Halorussus</taxon>
    </lineage>
</organism>
<gene>
    <name evidence="4" type="ORF">M0R89_19565</name>
</gene>
<dbReference type="RefSeq" id="WP_248652395.1">
    <property type="nucleotide sequence ID" value="NZ_CP096660.1"/>
</dbReference>
<dbReference type="GeneID" id="72187446"/>
<dbReference type="EMBL" id="CP096660">
    <property type="protein sequence ID" value="UPV76362.1"/>
    <property type="molecule type" value="Genomic_DNA"/>
</dbReference>